<dbReference type="Gene3D" id="3.40.525.10">
    <property type="entry name" value="CRAL-TRIO lipid binding domain"/>
    <property type="match status" value="1"/>
</dbReference>
<proteinExistence type="predicted"/>
<dbReference type="SUPFAM" id="SSF52087">
    <property type="entry name" value="CRAL/TRIO domain"/>
    <property type="match status" value="1"/>
</dbReference>
<dbReference type="CDD" id="cd00170">
    <property type="entry name" value="SEC14"/>
    <property type="match status" value="1"/>
</dbReference>
<dbReference type="InterPro" id="IPR036273">
    <property type="entry name" value="CRAL/TRIO_N_dom_sf"/>
</dbReference>
<name>A0ABP0E6G7_9ASCO</name>
<dbReference type="PANTHER" id="PTHR46590:SF1">
    <property type="entry name" value="PHOSPHATIDYLINOSITOL TRANSFER PROTEIN CSR1"/>
    <property type="match status" value="1"/>
</dbReference>
<dbReference type="InterPro" id="IPR036865">
    <property type="entry name" value="CRAL-TRIO_dom_sf"/>
</dbReference>
<evidence type="ECO:0000313" key="4">
    <source>
        <dbReference type="Proteomes" id="UP001497600"/>
    </source>
</evidence>
<reference evidence="3 4" key="1">
    <citation type="submission" date="2024-01" db="EMBL/GenBank/DDBJ databases">
        <authorList>
            <consortium name="Genoscope - CEA"/>
            <person name="William W."/>
        </authorList>
    </citation>
    <scope>NUCLEOTIDE SEQUENCE [LARGE SCALE GENOMIC DNA]</scope>
    <source>
        <strain evidence="3 4">29B2s-10</strain>
    </source>
</reference>
<evidence type="ECO:0000313" key="3">
    <source>
        <dbReference type="EMBL" id="CAK7894131.1"/>
    </source>
</evidence>
<accession>A0ABP0E6G7</accession>
<feature type="compositionally biased region" description="Low complexity" evidence="1">
    <location>
        <begin position="1"/>
        <end position="17"/>
    </location>
</feature>
<dbReference type="SMART" id="SM00516">
    <property type="entry name" value="SEC14"/>
    <property type="match status" value="1"/>
</dbReference>
<evidence type="ECO:0000259" key="2">
    <source>
        <dbReference type="PROSITE" id="PS50191"/>
    </source>
</evidence>
<dbReference type="InterPro" id="IPR052432">
    <property type="entry name" value="PITP/CRAL-TRIO"/>
</dbReference>
<sequence length="531" mass="61621">MTNDYGSSSGTPYSGSYLQRKQGNGKGQQIADASKLNVSDTFSSVKYPPNRIQSLDREYEISLKQFWCYILKFWGYELDILDEDIKYRKHFVVSSDVAERSPAVTKDIPAPKRRYWGLVGGDGGQSDSGPSKREEDIQNSTGESYIPISIPDQYRYTYVNYYQAINQLSKDYGDESCDELLDLVEQLQYNGTVECRPNNHIHPAYAQYKPKDFHKTYWVTQRNDLLDNWFLKALRARKSNTENCLQMFTADLHWRGNVFTPNKWVLEGDAPAFIDGSEKGFIKNLTSQKSWMRGTDVNGNLLYIFRSDHHFPGDANQEEMRKWCILHVEWIRLLLKEVSTGLDTVTVLFDLTGFSMKNNDYHTMKFVAEVFEAHQPECLAKVLIYNPPWIFPTLYNIIKGWLDPDVAKKITFINSFKDLTNHIPVDSIPSFMGGNDEFSGEYVEPTKEDINPPKEKNSKYWQLLKERHILNLKFFERTKRWIETTDPAMSAKYLKDKIDLDILLAQNYCAIDPYIRSRGFYDRLGTMELGI</sequence>
<dbReference type="PROSITE" id="PS50191">
    <property type="entry name" value="CRAL_TRIO"/>
    <property type="match status" value="1"/>
</dbReference>
<dbReference type="PANTHER" id="PTHR46590">
    <property type="entry name" value="PHOSPHATIDYLINOSITOL TRANSFER PROTEIN CSR1-RELATED"/>
    <property type="match status" value="1"/>
</dbReference>
<dbReference type="Pfam" id="PF00650">
    <property type="entry name" value="CRAL_TRIO"/>
    <property type="match status" value="1"/>
</dbReference>
<dbReference type="Proteomes" id="UP001497600">
    <property type="component" value="Chromosome A"/>
</dbReference>
<evidence type="ECO:0000256" key="1">
    <source>
        <dbReference type="SAM" id="MobiDB-lite"/>
    </source>
</evidence>
<dbReference type="EMBL" id="OZ004253">
    <property type="protein sequence ID" value="CAK7894131.1"/>
    <property type="molecule type" value="Genomic_DNA"/>
</dbReference>
<protein>
    <submittedName>
        <fullName evidence="3">Phosphatidylinositol transfer protein Csr1p</fullName>
    </submittedName>
</protein>
<feature type="region of interest" description="Disordered" evidence="1">
    <location>
        <begin position="1"/>
        <end position="29"/>
    </location>
</feature>
<keyword evidence="4" id="KW-1185">Reference proteome</keyword>
<dbReference type="SUPFAM" id="SSF46938">
    <property type="entry name" value="CRAL/TRIO N-terminal domain"/>
    <property type="match status" value="1"/>
</dbReference>
<dbReference type="InterPro" id="IPR001251">
    <property type="entry name" value="CRAL-TRIO_dom"/>
</dbReference>
<gene>
    <name evidence="3" type="primary">CSR1</name>
    <name evidence="3" type="ORF">CAAN4_A11078</name>
</gene>
<feature type="domain" description="CRAL-TRIO" evidence="2">
    <location>
        <begin position="278"/>
        <end position="440"/>
    </location>
</feature>
<feature type="region of interest" description="Disordered" evidence="1">
    <location>
        <begin position="119"/>
        <end position="140"/>
    </location>
</feature>
<organism evidence="3 4">
    <name type="scientific">[Candida] anglica</name>
    <dbReference type="NCBI Taxonomy" id="148631"/>
    <lineage>
        <taxon>Eukaryota</taxon>
        <taxon>Fungi</taxon>
        <taxon>Dikarya</taxon>
        <taxon>Ascomycota</taxon>
        <taxon>Saccharomycotina</taxon>
        <taxon>Pichiomycetes</taxon>
        <taxon>Debaryomycetaceae</taxon>
        <taxon>Kurtzmaniella</taxon>
    </lineage>
</organism>